<gene>
    <name evidence="1" type="ORF">NX720_15210</name>
</gene>
<evidence type="ECO:0000313" key="2">
    <source>
        <dbReference type="Proteomes" id="UP001163255"/>
    </source>
</evidence>
<proteinExistence type="predicted"/>
<reference evidence="1" key="1">
    <citation type="submission" date="2022-10" db="EMBL/GenBank/DDBJ databases">
        <title>Completed Genome Sequence of two octocoral isolated bacterium, Endozoicomonas euniceicola EF212T and Endozoicomonas gorgoniicola PS125T.</title>
        <authorList>
            <person name="Chiou Y.-J."/>
            <person name="Chen Y.-H."/>
        </authorList>
    </citation>
    <scope>NUCLEOTIDE SEQUENCE</scope>
    <source>
        <strain evidence="1">EF212</strain>
    </source>
</reference>
<accession>A0ABY6GNE2</accession>
<dbReference type="RefSeq" id="WP_262595647.1">
    <property type="nucleotide sequence ID" value="NZ_CP103300.1"/>
</dbReference>
<name>A0ABY6GNE2_9GAMM</name>
<organism evidence="1 2">
    <name type="scientific">Endozoicomonas euniceicola</name>
    <dbReference type="NCBI Taxonomy" id="1234143"/>
    <lineage>
        <taxon>Bacteria</taxon>
        <taxon>Pseudomonadati</taxon>
        <taxon>Pseudomonadota</taxon>
        <taxon>Gammaproteobacteria</taxon>
        <taxon>Oceanospirillales</taxon>
        <taxon>Endozoicomonadaceae</taxon>
        <taxon>Endozoicomonas</taxon>
    </lineage>
</organism>
<keyword evidence="2" id="KW-1185">Reference proteome</keyword>
<protein>
    <submittedName>
        <fullName evidence="1">Contractile injection system protein, VgrG/Pvc8 family</fullName>
    </submittedName>
</protein>
<sequence length="333" mass="36182">MGLSTGIQPVYRITANEQDITDAVSENLISLNLTDEAGIQSDSLTIQLHDAAPGYSLPGTGAKLEVWLGYDSHVQNMGLFIVNELELSGPPSTMTIKAQAAPLSPASDTFGQIQTQKNRSWENITIGDLVKTIAEEQKMTPVVGDTLTDIKLEHIDQTSESDINLLTRIAKDHNAMVKPVSGRLLFMEKGRGKTATGKEIPPVIIKPEDLTSWKVRIAERSKYQSVTTRWQDIGSGEEKTVTAGEGKPELKITHNYADQPAAEAAAKSRYESMQRGASRLSLTLPGSPDLKAETVLKLVGFRTAVDGDWVVSRVTHKLDKGYVCSVEGEVPKG</sequence>
<dbReference type="Proteomes" id="UP001163255">
    <property type="component" value="Chromosome"/>
</dbReference>
<dbReference type="EMBL" id="CP103300">
    <property type="protein sequence ID" value="UYM14245.1"/>
    <property type="molecule type" value="Genomic_DNA"/>
</dbReference>
<dbReference type="Pfam" id="PF05954">
    <property type="entry name" value="Phage_GPD"/>
    <property type="match status" value="1"/>
</dbReference>
<dbReference type="SUPFAM" id="SSF69279">
    <property type="entry name" value="Phage tail proteins"/>
    <property type="match status" value="1"/>
</dbReference>
<evidence type="ECO:0000313" key="1">
    <source>
        <dbReference type="EMBL" id="UYM14245.1"/>
    </source>
</evidence>